<comment type="caution">
    <text evidence="14">The sequence shown here is derived from an EMBL/GenBank/DDBJ whole genome shotgun (WGS) entry which is preliminary data.</text>
</comment>
<dbReference type="NCBIfam" id="TIGR00558">
    <property type="entry name" value="pdxH"/>
    <property type="match status" value="1"/>
</dbReference>
<keyword evidence="15" id="KW-1185">Reference proteome</keyword>
<dbReference type="PROSITE" id="PS01064">
    <property type="entry name" value="PYRIDOX_OXIDASE"/>
    <property type="match status" value="1"/>
</dbReference>
<dbReference type="InterPro" id="IPR011576">
    <property type="entry name" value="Pyridox_Oxase_N"/>
</dbReference>
<dbReference type="GO" id="GO:0008615">
    <property type="term" value="P:pyridoxine biosynthetic process"/>
    <property type="evidence" value="ECO:0007669"/>
    <property type="project" value="UniProtKB-KW"/>
</dbReference>
<dbReference type="GO" id="GO:0010181">
    <property type="term" value="F:FMN binding"/>
    <property type="evidence" value="ECO:0007669"/>
    <property type="project" value="InterPro"/>
</dbReference>
<keyword evidence="9" id="KW-0288">FMN</keyword>
<dbReference type="EMBL" id="JACEEZ010024768">
    <property type="protein sequence ID" value="KAG0708487.1"/>
    <property type="molecule type" value="Genomic_DNA"/>
</dbReference>
<dbReference type="Pfam" id="PF01243">
    <property type="entry name" value="PNPOx_N"/>
    <property type="match status" value="1"/>
</dbReference>
<comment type="function">
    <text evidence="2">Catalyzes the oxidation of either pyridoxine 5'-phosphate (PNP) or pyridoxamine 5'-phosphate (PMP) into pyridoxal 5'-phosphate (PLP).</text>
</comment>
<evidence type="ECO:0000256" key="9">
    <source>
        <dbReference type="ARBA" id="ARBA00022643"/>
    </source>
</evidence>
<dbReference type="InterPro" id="IPR019740">
    <property type="entry name" value="Pyridox_Oxase_CS"/>
</dbReference>
<dbReference type="PANTHER" id="PTHR10851">
    <property type="entry name" value="PYRIDOXINE-5-PHOSPHATE OXIDASE"/>
    <property type="match status" value="1"/>
</dbReference>
<comment type="subunit">
    <text evidence="6">Homodimer.</text>
</comment>
<dbReference type="UniPathway" id="UPA01068">
    <property type="reaction ID" value="UER00304"/>
</dbReference>
<comment type="similarity">
    <text evidence="5">Belongs to the pyridoxamine 5'-phosphate oxidase family.</text>
</comment>
<evidence type="ECO:0000259" key="13">
    <source>
        <dbReference type="Pfam" id="PF10590"/>
    </source>
</evidence>
<dbReference type="NCBIfam" id="NF004231">
    <property type="entry name" value="PRK05679.1"/>
    <property type="match status" value="1"/>
</dbReference>
<keyword evidence="8" id="KW-0285">Flavoprotein</keyword>
<dbReference type="HAMAP" id="MF_01629">
    <property type="entry name" value="PdxH"/>
    <property type="match status" value="1"/>
</dbReference>
<proteinExistence type="inferred from homology"/>
<evidence type="ECO:0000256" key="4">
    <source>
        <dbReference type="ARBA" id="ARBA00005037"/>
    </source>
</evidence>
<dbReference type="InterPro" id="IPR012349">
    <property type="entry name" value="Split_barrel_FMN-bd"/>
</dbReference>
<dbReference type="InterPro" id="IPR000659">
    <property type="entry name" value="Pyridox_Oxase"/>
</dbReference>
<dbReference type="InterPro" id="IPR019576">
    <property type="entry name" value="Pyridoxamine_oxidase_dimer_C"/>
</dbReference>
<feature type="domain" description="Pyridoxine 5'-phosphate oxidase dimerisation C-terminal" evidence="13">
    <location>
        <begin position="216"/>
        <end position="270"/>
    </location>
</feature>
<keyword evidence="11" id="KW-0664">Pyridoxine biosynthesis</keyword>
<evidence type="ECO:0000313" key="14">
    <source>
        <dbReference type="EMBL" id="KAG0708487.1"/>
    </source>
</evidence>
<accession>A0A8J4XVW0</accession>
<evidence type="ECO:0000256" key="1">
    <source>
        <dbReference type="ARBA" id="ARBA00001917"/>
    </source>
</evidence>
<comment type="pathway">
    <text evidence="3">Cofactor metabolism; pyridoxal 5'-phosphate salvage; pyridoxal 5'-phosphate from pyridoxamine 5'-phosphate: step 1/1.</text>
</comment>
<keyword evidence="10" id="KW-0560">Oxidoreductase</keyword>
<feature type="domain" description="Pyridoxamine 5'-phosphate oxidase N-terminal" evidence="12">
    <location>
        <begin position="84"/>
        <end position="193"/>
    </location>
</feature>
<evidence type="ECO:0000256" key="2">
    <source>
        <dbReference type="ARBA" id="ARBA00003691"/>
    </source>
</evidence>
<dbReference type="FunFam" id="2.30.110.10:FF:000005">
    <property type="entry name" value="NAD(P)H-hydrate epimerase"/>
    <property type="match status" value="1"/>
</dbReference>
<evidence type="ECO:0000256" key="10">
    <source>
        <dbReference type="ARBA" id="ARBA00023002"/>
    </source>
</evidence>
<dbReference type="Gene3D" id="2.30.110.10">
    <property type="entry name" value="Electron Transport, Fmn-binding Protein, Chain A"/>
    <property type="match status" value="1"/>
</dbReference>
<name>A0A8J4XVW0_CHIOP</name>
<dbReference type="AlphaFoldDB" id="A0A8J4XVW0"/>
<evidence type="ECO:0000256" key="11">
    <source>
        <dbReference type="ARBA" id="ARBA00023096"/>
    </source>
</evidence>
<dbReference type="Pfam" id="PF10590">
    <property type="entry name" value="PNP_phzG_C"/>
    <property type="match status" value="1"/>
</dbReference>
<evidence type="ECO:0000256" key="3">
    <source>
        <dbReference type="ARBA" id="ARBA00004738"/>
    </source>
</evidence>
<dbReference type="SUPFAM" id="SSF50475">
    <property type="entry name" value="FMN-binding split barrel"/>
    <property type="match status" value="1"/>
</dbReference>
<evidence type="ECO:0000256" key="5">
    <source>
        <dbReference type="ARBA" id="ARBA00007301"/>
    </source>
</evidence>
<protein>
    <recommendedName>
        <fullName evidence="7">pyridoxal 5'-phosphate synthase</fullName>
        <ecNumber evidence="7">1.4.3.5</ecNumber>
    </recommendedName>
</protein>
<comment type="pathway">
    <text evidence="4">Cofactor metabolism; pyridoxal 5'-phosphate salvage; pyridoxal 5'-phosphate from pyridoxine 5'-phosphate: step 1/1.</text>
</comment>
<evidence type="ECO:0000256" key="8">
    <source>
        <dbReference type="ARBA" id="ARBA00022630"/>
    </source>
</evidence>
<organism evidence="14 15">
    <name type="scientific">Chionoecetes opilio</name>
    <name type="common">Atlantic snow crab</name>
    <name type="synonym">Cancer opilio</name>
    <dbReference type="NCBI Taxonomy" id="41210"/>
    <lineage>
        <taxon>Eukaryota</taxon>
        <taxon>Metazoa</taxon>
        <taxon>Ecdysozoa</taxon>
        <taxon>Arthropoda</taxon>
        <taxon>Crustacea</taxon>
        <taxon>Multicrustacea</taxon>
        <taxon>Malacostraca</taxon>
        <taxon>Eumalacostraca</taxon>
        <taxon>Eucarida</taxon>
        <taxon>Decapoda</taxon>
        <taxon>Pleocyemata</taxon>
        <taxon>Brachyura</taxon>
        <taxon>Eubrachyura</taxon>
        <taxon>Majoidea</taxon>
        <taxon>Majidae</taxon>
        <taxon>Chionoecetes</taxon>
    </lineage>
</organism>
<dbReference type="GO" id="GO:0004733">
    <property type="term" value="F:pyridoxamine phosphate oxidase activity"/>
    <property type="evidence" value="ECO:0007669"/>
    <property type="project" value="UniProtKB-EC"/>
</dbReference>
<dbReference type="PANTHER" id="PTHR10851:SF0">
    <property type="entry name" value="PYRIDOXINE-5'-PHOSPHATE OXIDASE"/>
    <property type="match status" value="1"/>
</dbReference>
<comment type="cofactor">
    <cofactor evidence="1">
        <name>FMN</name>
        <dbReference type="ChEBI" id="CHEBI:58210"/>
    </cofactor>
</comment>
<reference evidence="14" key="1">
    <citation type="submission" date="2020-07" db="EMBL/GenBank/DDBJ databases">
        <title>The High-quality genome of the commercially important snow crab, Chionoecetes opilio.</title>
        <authorList>
            <person name="Jeong J.-H."/>
            <person name="Ryu S."/>
        </authorList>
    </citation>
    <scope>NUCLEOTIDE SEQUENCE</scope>
    <source>
        <strain evidence="14">MADBK_172401_WGS</strain>
        <tissue evidence="14">Digestive gland</tissue>
    </source>
</reference>
<evidence type="ECO:0000256" key="7">
    <source>
        <dbReference type="ARBA" id="ARBA00012801"/>
    </source>
</evidence>
<gene>
    <name evidence="14" type="primary">PNPO_1</name>
    <name evidence="14" type="ORF">GWK47_024013</name>
</gene>
<dbReference type="EC" id="1.4.3.5" evidence="7"/>
<sequence>MLKTLLSPSLRRYLSGTRMALFGEDSGSGNAMDDAKNMSNDIGGMRKPYKGKNEAFLEDDLVAKEPFGQFKEWFDEACNTPGIIEANAMCLATATKEGKPSARMVLLKGYGREGFRFFTNYDSRKGHELDENPQASLCFFWEPLMRSVRVEGRVERLGEEQSTEYFHSRPRSSQIGACVSPQSQVIDGRQILVNKDKQLHDEYKDEQTVIPKPKCWGGFQIVPDSIEFWQGQTNRIHDRIRFRIPAQDEVLDEALTKEGENGWVYERLAP</sequence>
<evidence type="ECO:0000259" key="12">
    <source>
        <dbReference type="Pfam" id="PF01243"/>
    </source>
</evidence>
<evidence type="ECO:0000313" key="15">
    <source>
        <dbReference type="Proteomes" id="UP000770661"/>
    </source>
</evidence>
<dbReference type="Proteomes" id="UP000770661">
    <property type="component" value="Unassembled WGS sequence"/>
</dbReference>
<evidence type="ECO:0000256" key="6">
    <source>
        <dbReference type="ARBA" id="ARBA00011738"/>
    </source>
</evidence>
<dbReference type="OrthoDB" id="303614at2759"/>